<dbReference type="Pfam" id="PF04634">
    <property type="entry name" value="YezG-like"/>
    <property type="match status" value="1"/>
</dbReference>
<comment type="caution">
    <text evidence="1">The sequence shown here is derived from an EMBL/GenBank/DDBJ whole genome shotgun (WGS) entry which is preliminary data.</text>
</comment>
<dbReference type="SUPFAM" id="SSF160424">
    <property type="entry name" value="BH3703-like"/>
    <property type="match status" value="1"/>
</dbReference>
<dbReference type="InterPro" id="IPR006728">
    <property type="entry name" value="YezG-like"/>
</dbReference>
<evidence type="ECO:0000313" key="1">
    <source>
        <dbReference type="EMBL" id="HIU12899.1"/>
    </source>
</evidence>
<dbReference type="InterPro" id="IPR036170">
    <property type="entry name" value="YezG-like_sf"/>
</dbReference>
<sequence>MINDKIFQMIYDELSKYLPEQWTKLVVYLEHGEASYSYSFYVMKDHQYTKCFDLPDISEDDLLNSFKRIEKEVSEERNHLETKWSNMTMVINSEGNMKTDFDYSDLSQGNYEYKEAWKKKYLV</sequence>
<dbReference type="EMBL" id="DVMJ01000014">
    <property type="protein sequence ID" value="HIU12899.1"/>
    <property type="molecule type" value="Genomic_DNA"/>
</dbReference>
<name>A0A9D1HP55_9FIRM</name>
<evidence type="ECO:0000313" key="2">
    <source>
        <dbReference type="Proteomes" id="UP000824175"/>
    </source>
</evidence>
<protein>
    <submittedName>
        <fullName evidence="1">DUF600 family protein</fullName>
    </submittedName>
</protein>
<proteinExistence type="predicted"/>
<dbReference type="Proteomes" id="UP000824175">
    <property type="component" value="Unassembled WGS sequence"/>
</dbReference>
<accession>A0A9D1HP55</accession>
<reference evidence="1" key="1">
    <citation type="submission" date="2020-10" db="EMBL/GenBank/DDBJ databases">
        <authorList>
            <person name="Gilroy R."/>
        </authorList>
    </citation>
    <scope>NUCLEOTIDE SEQUENCE</scope>
    <source>
        <strain evidence="1">CHK195-11698</strain>
    </source>
</reference>
<gene>
    <name evidence="1" type="ORF">IAD15_02340</name>
</gene>
<reference evidence="1" key="2">
    <citation type="journal article" date="2021" name="PeerJ">
        <title>Extensive microbial diversity within the chicken gut microbiome revealed by metagenomics and culture.</title>
        <authorList>
            <person name="Gilroy R."/>
            <person name="Ravi A."/>
            <person name="Getino M."/>
            <person name="Pursley I."/>
            <person name="Horton D.L."/>
            <person name="Alikhan N.F."/>
            <person name="Baker D."/>
            <person name="Gharbi K."/>
            <person name="Hall N."/>
            <person name="Watson M."/>
            <person name="Adriaenssens E.M."/>
            <person name="Foster-Nyarko E."/>
            <person name="Jarju S."/>
            <person name="Secka A."/>
            <person name="Antonio M."/>
            <person name="Oren A."/>
            <person name="Chaudhuri R.R."/>
            <person name="La Ragione R."/>
            <person name="Hildebrand F."/>
            <person name="Pallen M.J."/>
        </authorList>
    </citation>
    <scope>NUCLEOTIDE SEQUENCE</scope>
    <source>
        <strain evidence="1">CHK195-11698</strain>
    </source>
</reference>
<dbReference type="AlphaFoldDB" id="A0A9D1HP55"/>
<dbReference type="Gene3D" id="3.30.500.20">
    <property type="entry name" value="BH3703-like domains"/>
    <property type="match status" value="1"/>
</dbReference>
<organism evidence="1 2">
    <name type="scientific">Candidatus Fimiplasma intestinipullorum</name>
    <dbReference type="NCBI Taxonomy" id="2840825"/>
    <lineage>
        <taxon>Bacteria</taxon>
        <taxon>Bacillati</taxon>
        <taxon>Bacillota</taxon>
        <taxon>Clostridia</taxon>
        <taxon>Eubacteriales</taxon>
        <taxon>Candidatus Fimiplasma</taxon>
    </lineage>
</organism>